<keyword evidence="2" id="KW-1185">Reference proteome</keyword>
<evidence type="ECO:0000313" key="2">
    <source>
        <dbReference type="Proteomes" id="UP001235939"/>
    </source>
</evidence>
<evidence type="ECO:0000313" key="1">
    <source>
        <dbReference type="EMBL" id="UYV63147.1"/>
    </source>
</evidence>
<dbReference type="PANTHER" id="PTHR47331:SF1">
    <property type="entry name" value="GAG-LIKE PROTEIN"/>
    <property type="match status" value="1"/>
</dbReference>
<name>A0ABY6K2P2_9ARAC</name>
<dbReference type="EMBL" id="CP092864">
    <property type="protein sequence ID" value="UYV63147.1"/>
    <property type="molecule type" value="Genomic_DNA"/>
</dbReference>
<accession>A0ABY6K2P2</accession>
<dbReference type="Pfam" id="PF03564">
    <property type="entry name" value="DUF1759"/>
    <property type="match status" value="1"/>
</dbReference>
<proteinExistence type="predicted"/>
<dbReference type="InterPro" id="IPR005312">
    <property type="entry name" value="DUF1759"/>
</dbReference>
<reference evidence="1 2" key="1">
    <citation type="submission" date="2022-01" db="EMBL/GenBank/DDBJ databases">
        <title>A chromosomal length assembly of Cordylochernes scorpioides.</title>
        <authorList>
            <person name="Zeh D."/>
            <person name="Zeh J."/>
        </authorList>
    </citation>
    <scope>NUCLEOTIDE SEQUENCE [LARGE SCALE GENOMIC DNA]</scope>
    <source>
        <strain evidence="1">IN4F17</strain>
        <tissue evidence="1">Whole Body</tissue>
    </source>
</reference>
<protein>
    <submittedName>
        <fullName evidence="1">Uncharacterized protein</fullName>
    </submittedName>
</protein>
<dbReference type="Proteomes" id="UP001235939">
    <property type="component" value="Chromosome 02"/>
</dbReference>
<organism evidence="1 2">
    <name type="scientific">Cordylochernes scorpioides</name>
    <dbReference type="NCBI Taxonomy" id="51811"/>
    <lineage>
        <taxon>Eukaryota</taxon>
        <taxon>Metazoa</taxon>
        <taxon>Ecdysozoa</taxon>
        <taxon>Arthropoda</taxon>
        <taxon>Chelicerata</taxon>
        <taxon>Arachnida</taxon>
        <taxon>Pseudoscorpiones</taxon>
        <taxon>Cheliferoidea</taxon>
        <taxon>Chernetidae</taxon>
        <taxon>Cordylochernes</taxon>
    </lineage>
</organism>
<sequence length="255" mass="29835">MKTKIEETKINLPKFSLPSFKGDLDQWLNFKTTFEVTIINISSLNNIQKFIYINIYKVLYLEMHTASIIKGFSLTPDTFDKAWLAFNERYHCTRDLAYKYCNNIKVTNSRSIIQLIDTENTFSTLQDEFTFLEKHRKGLDSINGKIYQKEDNVRKTFKTYQVNTNIIKCTYCNSSHKLGTCQEFAKLSRDDRIKYVRSRNLCINCLGVNHYANNCKITDTCRVCNKKNIILPFIIDIIKDGKVLFQLPNTKLIQV</sequence>
<dbReference type="PANTHER" id="PTHR47331">
    <property type="entry name" value="PHD-TYPE DOMAIN-CONTAINING PROTEIN"/>
    <property type="match status" value="1"/>
</dbReference>
<gene>
    <name evidence="1" type="ORF">LAZ67_2003292</name>
</gene>